<accession>Q2K8L7</accession>
<evidence type="ECO:0000256" key="2">
    <source>
        <dbReference type="ARBA" id="ARBA00023125"/>
    </source>
</evidence>
<keyword evidence="1" id="KW-0805">Transcription regulation</keyword>
<dbReference type="eggNOG" id="COG1846">
    <property type="taxonomic scope" value="Bacteria"/>
</dbReference>
<protein>
    <submittedName>
        <fullName evidence="5">Probable transcriptional regulator protein, MarR family</fullName>
    </submittedName>
</protein>
<dbReference type="PROSITE" id="PS50995">
    <property type="entry name" value="HTH_MARR_2"/>
    <property type="match status" value="1"/>
</dbReference>
<dbReference type="KEGG" id="ret:RHE_CH02035"/>
<dbReference type="Gene3D" id="1.10.10.10">
    <property type="entry name" value="Winged helix-like DNA-binding domain superfamily/Winged helix DNA-binding domain"/>
    <property type="match status" value="1"/>
</dbReference>
<evidence type="ECO:0000256" key="3">
    <source>
        <dbReference type="ARBA" id="ARBA00023163"/>
    </source>
</evidence>
<dbReference type="InterPro" id="IPR039422">
    <property type="entry name" value="MarR/SlyA-like"/>
</dbReference>
<dbReference type="HOGENOM" id="CLU_083287_15_4_5"/>
<dbReference type="InterPro" id="IPR036388">
    <property type="entry name" value="WH-like_DNA-bd_sf"/>
</dbReference>
<dbReference type="InterPro" id="IPR000835">
    <property type="entry name" value="HTH_MarR-typ"/>
</dbReference>
<evidence type="ECO:0000313" key="5">
    <source>
        <dbReference type="EMBL" id="ABC90819.1"/>
    </source>
</evidence>
<dbReference type="PROSITE" id="PS01117">
    <property type="entry name" value="HTH_MARR_1"/>
    <property type="match status" value="1"/>
</dbReference>
<evidence type="ECO:0000259" key="4">
    <source>
        <dbReference type="PROSITE" id="PS50995"/>
    </source>
</evidence>
<evidence type="ECO:0000256" key="1">
    <source>
        <dbReference type="ARBA" id="ARBA00023015"/>
    </source>
</evidence>
<dbReference type="OrthoDB" id="5974674at2"/>
<name>Q2K8L7_RHIEC</name>
<dbReference type="PANTHER" id="PTHR33164:SF57">
    <property type="entry name" value="MARR-FAMILY TRANSCRIPTIONAL REGULATOR"/>
    <property type="match status" value="1"/>
</dbReference>
<dbReference type="GO" id="GO:0003700">
    <property type="term" value="F:DNA-binding transcription factor activity"/>
    <property type="evidence" value="ECO:0007669"/>
    <property type="project" value="InterPro"/>
</dbReference>
<dbReference type="Proteomes" id="UP000001936">
    <property type="component" value="Chromosome"/>
</dbReference>
<dbReference type="AlphaFoldDB" id="Q2K8L7"/>
<dbReference type="PANTHER" id="PTHR33164">
    <property type="entry name" value="TRANSCRIPTIONAL REGULATOR, MARR FAMILY"/>
    <property type="match status" value="1"/>
</dbReference>
<organism evidence="5 6">
    <name type="scientific">Rhizobium etli (strain ATCC 51251 / DSM 11541 / JCM 21823 / NBRC 15573 / CFN 42)</name>
    <dbReference type="NCBI Taxonomy" id="347834"/>
    <lineage>
        <taxon>Bacteria</taxon>
        <taxon>Pseudomonadati</taxon>
        <taxon>Pseudomonadota</taxon>
        <taxon>Alphaproteobacteria</taxon>
        <taxon>Hyphomicrobiales</taxon>
        <taxon>Rhizobiaceae</taxon>
        <taxon>Rhizobium/Agrobacterium group</taxon>
        <taxon>Rhizobium</taxon>
    </lineage>
</organism>
<dbReference type="InterPro" id="IPR023187">
    <property type="entry name" value="Tscrpt_reg_MarR-type_CS"/>
</dbReference>
<dbReference type="Pfam" id="PF01047">
    <property type="entry name" value="MarR"/>
    <property type="match status" value="1"/>
</dbReference>
<proteinExistence type="predicted"/>
<dbReference type="EMBL" id="CP000133">
    <property type="protein sequence ID" value="ABC90819.1"/>
    <property type="molecule type" value="Genomic_DNA"/>
</dbReference>
<dbReference type="InterPro" id="IPR036390">
    <property type="entry name" value="WH_DNA-bd_sf"/>
</dbReference>
<reference evidence="5 6" key="1">
    <citation type="journal article" date="2006" name="Proc. Natl. Acad. Sci. U.S.A.">
        <title>The partitioned Rhizobium etli genome: genetic and metabolic redundancy in seven interacting replicons.</title>
        <authorList>
            <person name="Gonzalez V."/>
            <person name="Santamaria R.I."/>
            <person name="Bustos P."/>
            <person name="Hernandez-Gonzalez I."/>
            <person name="Medrano-Soto A."/>
            <person name="Moreno-Hagelsieb G."/>
            <person name="Janga S.C."/>
            <person name="Ramirez M.A."/>
            <person name="Jimenez-Jacinto V."/>
            <person name="Collado-Vides J."/>
            <person name="Davila G."/>
        </authorList>
    </citation>
    <scope>NUCLEOTIDE SEQUENCE [LARGE SCALE GENOMIC DNA]</scope>
    <source>
        <strain evidence="6">ATCC 51251 / DSM 11541 / JCM 21823 / NBRC 15573 / CFN 42</strain>
    </source>
</reference>
<keyword evidence="2" id="KW-0238">DNA-binding</keyword>
<dbReference type="RefSeq" id="WP_011425303.1">
    <property type="nucleotide sequence ID" value="NC_007761.1"/>
</dbReference>
<feature type="domain" description="HTH marR-type" evidence="4">
    <location>
        <begin position="20"/>
        <end position="152"/>
    </location>
</feature>
<keyword evidence="6" id="KW-1185">Reference proteome</keyword>
<keyword evidence="3" id="KW-0804">Transcription</keyword>
<dbReference type="SMART" id="SM00347">
    <property type="entry name" value="HTH_MARR"/>
    <property type="match status" value="1"/>
</dbReference>
<evidence type="ECO:0000313" key="6">
    <source>
        <dbReference type="Proteomes" id="UP000001936"/>
    </source>
</evidence>
<gene>
    <name evidence="5" type="ordered locus">RHE_CH02035</name>
</gene>
<dbReference type="GO" id="GO:0006950">
    <property type="term" value="P:response to stress"/>
    <property type="evidence" value="ECO:0007669"/>
    <property type="project" value="TreeGrafter"/>
</dbReference>
<dbReference type="GO" id="GO:0003677">
    <property type="term" value="F:DNA binding"/>
    <property type="evidence" value="ECO:0007669"/>
    <property type="project" value="UniProtKB-KW"/>
</dbReference>
<dbReference type="SUPFAM" id="SSF46785">
    <property type="entry name" value="Winged helix' DNA-binding domain"/>
    <property type="match status" value="1"/>
</dbReference>
<sequence>MTSRKNVQNTHMSEKLRELHGSLIEIVSVMNRPQRDEQMVREAGISLDRALFPLLVTVERLGPIGVVELADRAGRDYTTVSRQVAKLESLDLIERRGSAADRRVREAVISAKGKAMTDRIDAAREKIGRAIFESWDEHDFNELVRLMRKFAQDIGGDIDKDAEKPQELGG</sequence>